<sequence>MEVKNKYIVTKHHIQDAPKEANFELKTETITLSIAPGSDHIIVKNLYISIDPYQLNRMKLSSPSQATISFAAPINPGQAIDGAVIGKVVASGNAKFQKDDLVLGVFTWAHYSLVKEGNILKKLESSEFPLPYYLGVLGFNGLSAYAGFFELCKPQKGEKVFVSAACGAVGNLVGQYAKLLGCYVVGCAGTHKKVELLKQELGFDEAFNYNQEKDLNSALKRYFPDGIDVYFDNVGGEMLEAAVGNMKIFGRVAVCGVIAEYTSGGRKAAPNMMDIVYKRINIRGFLAADFLNVFEDFYAKTSDYLRTGKLKIIEDISAGVESIPSAFVGLFKGDNIGKKVISLVEE</sequence>
<dbReference type="PANTHER" id="PTHR43205">
    <property type="entry name" value="PROSTAGLANDIN REDUCTASE"/>
    <property type="match status" value="1"/>
</dbReference>
<dbReference type="Gene3D" id="3.40.50.720">
    <property type="entry name" value="NAD(P)-binding Rossmann-like Domain"/>
    <property type="match status" value="1"/>
</dbReference>
<dbReference type="InterPro" id="IPR011032">
    <property type="entry name" value="GroES-like_sf"/>
</dbReference>
<dbReference type="Gramene" id="Vigun09g065100.1.v1.2">
    <property type="protein sequence ID" value="Vigun09g065100.1.v1.2"/>
    <property type="gene ID" value="Vigun09g065100.v1.2"/>
</dbReference>
<evidence type="ECO:0000313" key="3">
    <source>
        <dbReference type="EMBL" id="QCE14053.1"/>
    </source>
</evidence>
<evidence type="ECO:0000313" key="4">
    <source>
        <dbReference type="Proteomes" id="UP000501690"/>
    </source>
</evidence>
<dbReference type="InterPro" id="IPR036291">
    <property type="entry name" value="NAD(P)-bd_dom_sf"/>
</dbReference>
<dbReference type="Gene3D" id="3.90.180.10">
    <property type="entry name" value="Medium-chain alcohol dehydrogenases, catalytic domain"/>
    <property type="match status" value="1"/>
</dbReference>
<gene>
    <name evidence="3" type="ORF">DEO72_LG11g1051</name>
</gene>
<dbReference type="PANTHER" id="PTHR43205:SF12">
    <property type="entry name" value="OS06G0602900 PROTEIN"/>
    <property type="match status" value="1"/>
</dbReference>
<keyword evidence="4" id="KW-1185">Reference proteome</keyword>
<dbReference type="SUPFAM" id="SSF51735">
    <property type="entry name" value="NAD(P)-binding Rossmann-fold domains"/>
    <property type="match status" value="1"/>
</dbReference>
<proteinExistence type="predicted"/>
<name>A0A4D6NJU6_VIGUN</name>
<keyword evidence="1" id="KW-0560">Oxidoreductase</keyword>
<dbReference type="SMART" id="SM00829">
    <property type="entry name" value="PKS_ER"/>
    <property type="match status" value="1"/>
</dbReference>
<dbReference type="Pfam" id="PF16884">
    <property type="entry name" value="ADH_N_2"/>
    <property type="match status" value="1"/>
</dbReference>
<accession>A0A4D6NJU6</accession>
<dbReference type="AlphaFoldDB" id="A0A4D6NJU6"/>
<evidence type="ECO:0000256" key="1">
    <source>
        <dbReference type="ARBA" id="ARBA00023002"/>
    </source>
</evidence>
<dbReference type="SUPFAM" id="SSF50129">
    <property type="entry name" value="GroES-like"/>
    <property type="match status" value="1"/>
</dbReference>
<dbReference type="InterPro" id="IPR013149">
    <property type="entry name" value="ADH-like_C"/>
</dbReference>
<organism evidence="3 4">
    <name type="scientific">Vigna unguiculata</name>
    <name type="common">Cowpea</name>
    <dbReference type="NCBI Taxonomy" id="3917"/>
    <lineage>
        <taxon>Eukaryota</taxon>
        <taxon>Viridiplantae</taxon>
        <taxon>Streptophyta</taxon>
        <taxon>Embryophyta</taxon>
        <taxon>Tracheophyta</taxon>
        <taxon>Spermatophyta</taxon>
        <taxon>Magnoliopsida</taxon>
        <taxon>eudicotyledons</taxon>
        <taxon>Gunneridae</taxon>
        <taxon>Pentapetalae</taxon>
        <taxon>rosids</taxon>
        <taxon>fabids</taxon>
        <taxon>Fabales</taxon>
        <taxon>Fabaceae</taxon>
        <taxon>Papilionoideae</taxon>
        <taxon>50 kb inversion clade</taxon>
        <taxon>NPAAA clade</taxon>
        <taxon>indigoferoid/millettioid clade</taxon>
        <taxon>Phaseoleae</taxon>
        <taxon>Vigna</taxon>
    </lineage>
</organism>
<dbReference type="FunFam" id="3.40.50.720:FF:000121">
    <property type="entry name" value="Prostaglandin reductase 2"/>
    <property type="match status" value="1"/>
</dbReference>
<dbReference type="Proteomes" id="UP000501690">
    <property type="component" value="Linkage Group LG11"/>
</dbReference>
<dbReference type="GO" id="GO:0016628">
    <property type="term" value="F:oxidoreductase activity, acting on the CH-CH group of donors, NAD or NADP as acceptor"/>
    <property type="evidence" value="ECO:0007669"/>
    <property type="project" value="InterPro"/>
</dbReference>
<dbReference type="InterPro" id="IPR041694">
    <property type="entry name" value="ADH_N_2"/>
</dbReference>
<dbReference type="OrthoDB" id="809632at2759"/>
<dbReference type="InterPro" id="IPR020843">
    <property type="entry name" value="ER"/>
</dbReference>
<dbReference type="Pfam" id="PF00107">
    <property type="entry name" value="ADH_zinc_N"/>
    <property type="match status" value="1"/>
</dbReference>
<protein>
    <submittedName>
        <fullName evidence="3">Polyketide synthase</fullName>
    </submittedName>
</protein>
<feature type="domain" description="Enoyl reductase (ER)" evidence="2">
    <location>
        <begin position="26"/>
        <end position="341"/>
    </location>
</feature>
<dbReference type="EMBL" id="CP039355">
    <property type="protein sequence ID" value="QCE14053.1"/>
    <property type="molecule type" value="Genomic_DNA"/>
</dbReference>
<dbReference type="InterPro" id="IPR045010">
    <property type="entry name" value="MDR_fam"/>
</dbReference>
<reference evidence="3 4" key="1">
    <citation type="submission" date="2019-04" db="EMBL/GenBank/DDBJ databases">
        <title>An improved genome assembly and genetic linkage map for asparagus bean, Vigna unguiculata ssp. sesquipedialis.</title>
        <authorList>
            <person name="Xia Q."/>
            <person name="Zhang R."/>
            <person name="Dong Y."/>
        </authorList>
    </citation>
    <scope>NUCLEOTIDE SEQUENCE [LARGE SCALE GENOMIC DNA]</scope>
    <source>
        <tissue evidence="3">Leaf</tissue>
    </source>
</reference>
<evidence type="ECO:0000259" key="2">
    <source>
        <dbReference type="SMART" id="SM00829"/>
    </source>
</evidence>